<dbReference type="GeneID" id="18811421"/>
<gene>
    <name evidence="2" type="ORF">SERLADRAFT_390152</name>
</gene>
<feature type="region of interest" description="Disordered" evidence="1">
    <location>
        <begin position="1"/>
        <end position="26"/>
    </location>
</feature>
<feature type="compositionally biased region" description="Basic and acidic residues" evidence="1">
    <location>
        <begin position="99"/>
        <end position="112"/>
    </location>
</feature>
<dbReference type="Proteomes" id="UP000008064">
    <property type="component" value="Unassembled WGS sequence"/>
</dbReference>
<sequence>MSSMIGSAVKPATPSTPSPATTAFTTPASGAFSAFAKSGGFSAFTGGAKSFGELLRTGGDDPAPPIIPQRGKPTPTVTPQSLDTGASSEESYPSPTDDSGSKETVKEGKEQESISQKSSLASIPSSADSFVE</sequence>
<feature type="compositionally biased region" description="Low complexity" evidence="1">
    <location>
        <begin position="11"/>
        <end position="26"/>
    </location>
</feature>
<proteinExistence type="predicted"/>
<protein>
    <submittedName>
        <fullName evidence="2">Uncharacterized protein</fullName>
    </submittedName>
</protein>
<evidence type="ECO:0000256" key="1">
    <source>
        <dbReference type="SAM" id="MobiDB-lite"/>
    </source>
</evidence>
<feature type="region of interest" description="Disordered" evidence="1">
    <location>
        <begin position="51"/>
        <end position="132"/>
    </location>
</feature>
<feature type="compositionally biased region" description="Low complexity" evidence="1">
    <location>
        <begin position="113"/>
        <end position="132"/>
    </location>
</feature>
<reference evidence="2" key="1">
    <citation type="submission" date="2011-04" db="EMBL/GenBank/DDBJ databases">
        <title>Evolution of plant cell wall degrading machinery underlies the functional diversity of forest fungi.</title>
        <authorList>
            <consortium name="US DOE Joint Genome Institute (JGI-PGF)"/>
            <person name="Eastwood D.C."/>
            <person name="Floudas D."/>
            <person name="Binder M."/>
            <person name="Majcherczyk A."/>
            <person name="Schneider P."/>
            <person name="Aerts A."/>
            <person name="Asiegbu F.O."/>
            <person name="Baker S.E."/>
            <person name="Barry K."/>
            <person name="Bendiksby M."/>
            <person name="Blumentritt M."/>
            <person name="Coutinho P.M."/>
            <person name="Cullen D."/>
            <person name="Cullen D."/>
            <person name="Gathman A."/>
            <person name="Goodell B."/>
            <person name="Henrissat B."/>
            <person name="Ihrmark K."/>
            <person name="Kauserud H."/>
            <person name="Kohler A."/>
            <person name="LaButti K."/>
            <person name="Lapidus A."/>
            <person name="Lavin J.L."/>
            <person name="Lee Y.-H."/>
            <person name="Lindquist E."/>
            <person name="Lilly W."/>
            <person name="Lucas S."/>
            <person name="Morin E."/>
            <person name="Murat C."/>
            <person name="Oguiza J.A."/>
            <person name="Park J."/>
            <person name="Pisabarro A.G."/>
            <person name="Riley R."/>
            <person name="Rosling A."/>
            <person name="Salamov A."/>
            <person name="Schmidt O."/>
            <person name="Schmutz J."/>
            <person name="Skrede I."/>
            <person name="Stenlid J."/>
            <person name="Wiebenga A."/>
            <person name="Xie X."/>
            <person name="Kues U."/>
            <person name="Hibbett D.S."/>
            <person name="Hoffmeister D."/>
            <person name="Hogberg N."/>
            <person name="Martin F."/>
            <person name="Grigoriev I.V."/>
            <person name="Watkinson S.C."/>
        </authorList>
    </citation>
    <scope>NUCLEOTIDE SEQUENCE</scope>
    <source>
        <strain evidence="2">S7.9</strain>
    </source>
</reference>
<name>F8NXE4_SERL9</name>
<dbReference type="RefSeq" id="XP_007318635.1">
    <property type="nucleotide sequence ID" value="XM_007318573.1"/>
</dbReference>
<dbReference type="KEGG" id="sla:SERLADRAFT_390152"/>
<dbReference type="AlphaFoldDB" id="F8NXE4"/>
<dbReference type="HOGENOM" id="CLU_1922191_0_0_1"/>
<dbReference type="EMBL" id="GL945434">
    <property type="protein sequence ID" value="EGO24616.1"/>
    <property type="molecule type" value="Genomic_DNA"/>
</dbReference>
<accession>F8NXE4</accession>
<feature type="compositionally biased region" description="Polar residues" evidence="1">
    <location>
        <begin position="75"/>
        <end position="98"/>
    </location>
</feature>
<organism>
    <name type="scientific">Serpula lacrymans var. lacrymans (strain S7.9)</name>
    <name type="common">Dry rot fungus</name>
    <dbReference type="NCBI Taxonomy" id="578457"/>
    <lineage>
        <taxon>Eukaryota</taxon>
        <taxon>Fungi</taxon>
        <taxon>Dikarya</taxon>
        <taxon>Basidiomycota</taxon>
        <taxon>Agaricomycotina</taxon>
        <taxon>Agaricomycetes</taxon>
        <taxon>Agaricomycetidae</taxon>
        <taxon>Boletales</taxon>
        <taxon>Coniophorineae</taxon>
        <taxon>Serpulaceae</taxon>
        <taxon>Serpula</taxon>
    </lineage>
</organism>
<evidence type="ECO:0000313" key="2">
    <source>
        <dbReference type="EMBL" id="EGO24616.1"/>
    </source>
</evidence>
<feature type="non-terminal residue" evidence="2">
    <location>
        <position position="132"/>
    </location>
</feature>